<proteinExistence type="predicted"/>
<dbReference type="InterPro" id="IPR006706">
    <property type="entry name" value="Extensin_dom"/>
</dbReference>
<reference evidence="6" key="2">
    <citation type="submission" date="2025-08" db="UniProtKB">
        <authorList>
            <consortium name="RefSeq"/>
        </authorList>
    </citation>
    <scope>IDENTIFICATION</scope>
    <source>
        <tissue evidence="6">Leaf</tissue>
    </source>
</reference>
<protein>
    <submittedName>
        <fullName evidence="6">Extensin-1-like</fullName>
    </submittedName>
</protein>
<evidence type="ECO:0000256" key="2">
    <source>
        <dbReference type="SAM" id="MobiDB-lite"/>
    </source>
</evidence>
<dbReference type="PRINTS" id="PR01217">
    <property type="entry name" value="PRICHEXTENSN"/>
</dbReference>
<keyword evidence="5" id="KW-1185">Reference proteome</keyword>
<evidence type="ECO:0000256" key="1">
    <source>
        <dbReference type="ARBA" id="ARBA00022729"/>
    </source>
</evidence>
<organism evidence="5 6">
    <name type="scientific">Camelina sativa</name>
    <name type="common">False flax</name>
    <name type="synonym">Myagrum sativum</name>
    <dbReference type="NCBI Taxonomy" id="90675"/>
    <lineage>
        <taxon>Eukaryota</taxon>
        <taxon>Viridiplantae</taxon>
        <taxon>Streptophyta</taxon>
        <taxon>Embryophyta</taxon>
        <taxon>Tracheophyta</taxon>
        <taxon>Spermatophyta</taxon>
        <taxon>Magnoliopsida</taxon>
        <taxon>eudicotyledons</taxon>
        <taxon>Gunneridae</taxon>
        <taxon>Pentapetalae</taxon>
        <taxon>rosids</taxon>
        <taxon>malvids</taxon>
        <taxon>Brassicales</taxon>
        <taxon>Brassicaceae</taxon>
        <taxon>Camelineae</taxon>
        <taxon>Camelina</taxon>
    </lineage>
</organism>
<keyword evidence="1 3" id="KW-0732">Signal</keyword>
<dbReference type="PANTHER" id="PTHR33470:SF27">
    <property type="entry name" value="OS01G0899700 PROTEIN"/>
    <property type="match status" value="1"/>
</dbReference>
<gene>
    <name evidence="6" type="primary">LOC104784384</name>
</gene>
<dbReference type="Pfam" id="PF01190">
    <property type="entry name" value="Pollen_Ole_e_1"/>
    <property type="match status" value="1"/>
</dbReference>
<dbReference type="Proteomes" id="UP000694864">
    <property type="component" value="Chromosome 4"/>
</dbReference>
<dbReference type="GeneID" id="104784384"/>
<evidence type="ECO:0000256" key="3">
    <source>
        <dbReference type="SAM" id="SignalP"/>
    </source>
</evidence>
<evidence type="ECO:0000313" key="5">
    <source>
        <dbReference type="Proteomes" id="UP000694864"/>
    </source>
</evidence>
<dbReference type="RefSeq" id="XP_010507717.1">
    <property type="nucleotide sequence ID" value="XM_010509415.1"/>
</dbReference>
<sequence>MATPAWSHAKAQWVVAMLALLVGSAMATEPYYYSSPPPPYEYKSPPPPVKSPPPPYEYKSPPPPSPPPPYYYHSPPPPVKSPPPPYYYHSPPPPVKSPPPPYYYNYPPPPVKSLPPPYYYNSPPPPVKSPPPPYVYSSPPPPPKSYTPPYYYSSPPPPVSYPHPHPHPHPLVFKVVGKVYCYRCYDWTHPKKSHDKKHLQGAVVEVTCKAGDKTVKAYGKTKNNGKYAITVKGYNYRKYGGDVCTAKLHAPPKGSPCNIPTDYHWGNKGAKLHVKSKTKDEVVLYAKSFAYAPKKPYGEFSSTTNPDLCLQVSASSNPNICL</sequence>
<feature type="domain" description="Extensin" evidence="4">
    <location>
        <begin position="29"/>
        <end position="64"/>
    </location>
</feature>
<accession>A0ABM0YY06</accession>
<feature type="chain" id="PRO_5045232789" evidence="3">
    <location>
        <begin position="28"/>
        <end position="322"/>
    </location>
</feature>
<evidence type="ECO:0000313" key="6">
    <source>
        <dbReference type="RefSeq" id="XP_010507717.1"/>
    </source>
</evidence>
<dbReference type="PANTHER" id="PTHR33470">
    <property type="entry name" value="OS01G0164075 PROTEIN"/>
    <property type="match status" value="1"/>
</dbReference>
<dbReference type="Pfam" id="PF04554">
    <property type="entry name" value="Extensin_2"/>
    <property type="match status" value="1"/>
</dbReference>
<feature type="signal peptide" evidence="3">
    <location>
        <begin position="1"/>
        <end position="27"/>
    </location>
</feature>
<feature type="region of interest" description="Disordered" evidence="2">
    <location>
        <begin position="41"/>
        <end position="64"/>
    </location>
</feature>
<evidence type="ECO:0000259" key="4">
    <source>
        <dbReference type="Pfam" id="PF04554"/>
    </source>
</evidence>
<reference evidence="5" key="1">
    <citation type="journal article" date="2014" name="Nat. Commun.">
        <title>The emerging biofuel crop Camelina sativa retains a highly undifferentiated hexaploid genome structure.</title>
        <authorList>
            <person name="Kagale S."/>
            <person name="Koh C."/>
            <person name="Nixon J."/>
            <person name="Bollina V."/>
            <person name="Clarke W.E."/>
            <person name="Tuteja R."/>
            <person name="Spillane C."/>
            <person name="Robinson S.J."/>
            <person name="Links M.G."/>
            <person name="Clarke C."/>
            <person name="Higgins E.E."/>
            <person name="Huebert T."/>
            <person name="Sharpe A.G."/>
            <person name="Parkin I.A."/>
        </authorList>
    </citation>
    <scope>NUCLEOTIDE SEQUENCE [LARGE SCALE GENOMIC DNA]</scope>
    <source>
        <strain evidence="5">cv. DH55</strain>
    </source>
</reference>
<name>A0ABM0YY06_CAMSA</name>